<dbReference type="InterPro" id="IPR036361">
    <property type="entry name" value="SAP_dom_sf"/>
</dbReference>
<evidence type="ECO:0000259" key="1">
    <source>
        <dbReference type="PROSITE" id="PS50800"/>
    </source>
</evidence>
<proteinExistence type="predicted"/>
<dbReference type="SUPFAM" id="SSF68906">
    <property type="entry name" value="SAP domain"/>
    <property type="match status" value="1"/>
</dbReference>
<accession>A0A0L8GSE6</accession>
<gene>
    <name evidence="2" type="ORF">OCBIM_22028660mg</name>
</gene>
<feature type="domain" description="SAP" evidence="1">
    <location>
        <begin position="11"/>
        <end position="45"/>
    </location>
</feature>
<sequence length="183" mass="21045">MDIKQLDDSTIEVLTVPELKKYLRLYGQYVTGRKADLTERLKDIKILSMKNVNKVNSSDDTSDRNKQKLISPLGEVLPDLNLLSADWTKDLCKLPNFTDNDIYNYLVLRMKAKQQLRSGIFYHDRHVHSIEYHDVSESCSHCIVRCLVIPSIPTSNQKKNPDHRVWVIMSKVTGNVHSADCNC</sequence>
<dbReference type="AlphaFoldDB" id="A0A0L8GSE6"/>
<dbReference type="EMBL" id="KQ420545">
    <property type="protein sequence ID" value="KOF79986.1"/>
    <property type="molecule type" value="Genomic_DNA"/>
</dbReference>
<protein>
    <recommendedName>
        <fullName evidence="1">SAP domain-containing protein</fullName>
    </recommendedName>
</protein>
<dbReference type="InterPro" id="IPR003034">
    <property type="entry name" value="SAP_dom"/>
</dbReference>
<reference evidence="2" key="1">
    <citation type="submission" date="2015-07" db="EMBL/GenBank/DDBJ databases">
        <title>MeaNS - Measles Nucleotide Surveillance Program.</title>
        <authorList>
            <person name="Tran T."/>
            <person name="Druce J."/>
        </authorList>
    </citation>
    <scope>NUCLEOTIDE SEQUENCE</scope>
    <source>
        <strain evidence="2">UCB-OBI-ISO-001</strain>
        <tissue evidence="2">Gonad</tissue>
    </source>
</reference>
<organism evidence="2">
    <name type="scientific">Octopus bimaculoides</name>
    <name type="common">California two-spotted octopus</name>
    <dbReference type="NCBI Taxonomy" id="37653"/>
    <lineage>
        <taxon>Eukaryota</taxon>
        <taxon>Metazoa</taxon>
        <taxon>Spiralia</taxon>
        <taxon>Lophotrochozoa</taxon>
        <taxon>Mollusca</taxon>
        <taxon>Cephalopoda</taxon>
        <taxon>Coleoidea</taxon>
        <taxon>Octopodiformes</taxon>
        <taxon>Octopoda</taxon>
        <taxon>Incirrata</taxon>
        <taxon>Octopodidae</taxon>
        <taxon>Octopus</taxon>
    </lineage>
</organism>
<evidence type="ECO:0000313" key="2">
    <source>
        <dbReference type="EMBL" id="KOF79986.1"/>
    </source>
</evidence>
<dbReference type="Gene3D" id="1.10.720.30">
    <property type="entry name" value="SAP domain"/>
    <property type="match status" value="1"/>
</dbReference>
<name>A0A0L8GSE6_OCTBM</name>
<dbReference type="PROSITE" id="PS50800">
    <property type="entry name" value="SAP"/>
    <property type="match status" value="1"/>
</dbReference>